<dbReference type="PANTHER" id="PTHR43065">
    <property type="entry name" value="SENSOR HISTIDINE KINASE"/>
    <property type="match status" value="1"/>
</dbReference>
<evidence type="ECO:0000256" key="7">
    <source>
        <dbReference type="ARBA" id="ARBA00022840"/>
    </source>
</evidence>
<evidence type="ECO:0000256" key="5">
    <source>
        <dbReference type="ARBA" id="ARBA00022741"/>
    </source>
</evidence>
<dbReference type="Gene3D" id="3.30.450.20">
    <property type="entry name" value="PAS domain"/>
    <property type="match status" value="1"/>
</dbReference>
<dbReference type="GO" id="GO:0005524">
    <property type="term" value="F:ATP binding"/>
    <property type="evidence" value="ECO:0007669"/>
    <property type="project" value="UniProtKB-KW"/>
</dbReference>
<dbReference type="InterPro" id="IPR036097">
    <property type="entry name" value="HisK_dim/P_sf"/>
</dbReference>
<dbReference type="OrthoDB" id="9789238at2"/>
<dbReference type="SUPFAM" id="SSF47384">
    <property type="entry name" value="Homodimeric domain of signal transducing histidine kinase"/>
    <property type="match status" value="1"/>
</dbReference>
<organism evidence="11 12">
    <name type="scientific">Psychrobacter arcticus (strain DSM 17307 / VKM B-2377 / 273-4)</name>
    <dbReference type="NCBI Taxonomy" id="259536"/>
    <lineage>
        <taxon>Bacteria</taxon>
        <taxon>Pseudomonadati</taxon>
        <taxon>Pseudomonadota</taxon>
        <taxon>Gammaproteobacteria</taxon>
        <taxon>Moraxellales</taxon>
        <taxon>Moraxellaceae</taxon>
        <taxon>Psychrobacter</taxon>
    </lineage>
</organism>
<dbReference type="SMART" id="SM00387">
    <property type="entry name" value="HATPase_c"/>
    <property type="match status" value="1"/>
</dbReference>
<evidence type="ECO:0000256" key="2">
    <source>
        <dbReference type="ARBA" id="ARBA00012438"/>
    </source>
</evidence>
<name>Q4FRH3_PSYA2</name>
<keyword evidence="5" id="KW-0547">Nucleotide-binding</keyword>
<evidence type="ECO:0000313" key="11">
    <source>
        <dbReference type="EMBL" id="AAZ19385.1"/>
    </source>
</evidence>
<gene>
    <name evidence="11" type="primary">ntrB</name>
    <name evidence="11" type="ordered locus">Psyc_1537</name>
</gene>
<dbReference type="SMART" id="SM00388">
    <property type="entry name" value="HisKA"/>
    <property type="match status" value="1"/>
</dbReference>
<dbReference type="KEGG" id="par:Psyc_1537"/>
<dbReference type="HOGENOM" id="CLU_000445_114_39_6"/>
<reference evidence="11 12" key="1">
    <citation type="journal article" date="2010" name="Appl. Environ. Microbiol.">
        <title>The genome sequence of Psychrobacter arcticus 273-4, a psychroactive Siberian permafrost bacterium, reveals mechanisms for adaptation to low-temperature growth.</title>
        <authorList>
            <person name="Ayala-del-Rio H.L."/>
            <person name="Chain P.S."/>
            <person name="Grzymski J.J."/>
            <person name="Ponder M.A."/>
            <person name="Ivanova N."/>
            <person name="Bergholz P.W."/>
            <person name="Di Bartolo G."/>
            <person name="Hauser L."/>
            <person name="Land M."/>
            <person name="Bakermans C."/>
            <person name="Rodrigues D."/>
            <person name="Klappenbach J."/>
            <person name="Zarka D."/>
            <person name="Larimer F."/>
            <person name="Richardson P."/>
            <person name="Murray A."/>
            <person name="Thomashow M."/>
            <person name="Tiedje J.M."/>
        </authorList>
    </citation>
    <scope>NUCLEOTIDE SEQUENCE [LARGE SCALE GENOMIC DNA]</scope>
    <source>
        <strain evidence="12">DSM 17307 / VKM B-2377 / 273-4</strain>
    </source>
</reference>
<dbReference type="SUPFAM" id="SSF55874">
    <property type="entry name" value="ATPase domain of HSP90 chaperone/DNA topoisomerase II/histidine kinase"/>
    <property type="match status" value="1"/>
</dbReference>
<dbReference type="InterPro" id="IPR003661">
    <property type="entry name" value="HisK_dim/P_dom"/>
</dbReference>
<comment type="catalytic activity">
    <reaction evidence="1">
        <text>ATP + protein L-histidine = ADP + protein N-phospho-L-histidine.</text>
        <dbReference type="EC" id="2.7.13.3"/>
    </reaction>
</comment>
<dbReference type="STRING" id="259536.Psyc_1537"/>
<dbReference type="PANTHER" id="PTHR43065:SF16">
    <property type="entry name" value="SENSORY HISTIDINE KINASE_PHOSPHATASE NTRB"/>
    <property type="match status" value="1"/>
</dbReference>
<evidence type="ECO:0000313" key="12">
    <source>
        <dbReference type="Proteomes" id="UP000000546"/>
    </source>
</evidence>
<dbReference type="Gene3D" id="1.10.287.130">
    <property type="match status" value="1"/>
</dbReference>
<dbReference type="Pfam" id="PF02518">
    <property type="entry name" value="HATPase_c"/>
    <property type="match status" value="1"/>
</dbReference>
<dbReference type="RefSeq" id="WP_011280802.1">
    <property type="nucleotide sequence ID" value="NC_007204.1"/>
</dbReference>
<dbReference type="InterPro" id="IPR036890">
    <property type="entry name" value="HATPase_C_sf"/>
</dbReference>
<evidence type="ECO:0000259" key="10">
    <source>
        <dbReference type="PROSITE" id="PS50109"/>
    </source>
</evidence>
<evidence type="ECO:0000256" key="4">
    <source>
        <dbReference type="ARBA" id="ARBA00022679"/>
    </source>
</evidence>
<evidence type="ECO:0000256" key="9">
    <source>
        <dbReference type="SAM" id="MobiDB-lite"/>
    </source>
</evidence>
<dbReference type="Proteomes" id="UP000000546">
    <property type="component" value="Chromosome"/>
</dbReference>
<proteinExistence type="predicted"/>
<dbReference type="Pfam" id="PF00512">
    <property type="entry name" value="HisKA"/>
    <property type="match status" value="1"/>
</dbReference>
<feature type="compositionally biased region" description="Low complexity" evidence="9">
    <location>
        <begin position="429"/>
        <end position="440"/>
    </location>
</feature>
<evidence type="ECO:0000256" key="1">
    <source>
        <dbReference type="ARBA" id="ARBA00000085"/>
    </source>
</evidence>
<dbReference type="InterPro" id="IPR003594">
    <property type="entry name" value="HATPase_dom"/>
</dbReference>
<protein>
    <recommendedName>
        <fullName evidence="2">histidine kinase</fullName>
        <ecNumber evidence="2">2.7.13.3</ecNumber>
    </recommendedName>
</protein>
<dbReference type="GO" id="GO:0000155">
    <property type="term" value="F:phosphorelay sensor kinase activity"/>
    <property type="evidence" value="ECO:0007669"/>
    <property type="project" value="InterPro"/>
</dbReference>
<keyword evidence="8" id="KW-0902">Two-component regulatory system</keyword>
<keyword evidence="12" id="KW-1185">Reference proteome</keyword>
<dbReference type="InterPro" id="IPR004358">
    <property type="entry name" value="Sig_transdc_His_kin-like_C"/>
</dbReference>
<dbReference type="AlphaFoldDB" id="Q4FRH3"/>
<dbReference type="CDD" id="cd00082">
    <property type="entry name" value="HisKA"/>
    <property type="match status" value="1"/>
</dbReference>
<sequence length="462" mass="52620">MTADFISTKPTPDLAFISQHLFTAILWVNDELSITWLNAQAEQLLAISSGRLLNQSVLMLLAPQELKTKNNIFINSPKDKNCSLTERFHQAKQYQQPFIDHDHLINTQLNNNLPLSIDYSVTPVIYQQQNYFIIEMWGKDRQSRISEEQRQQQQYNVARHMLRSVAHEIKNPLAGIRGAAQLLQRQFIKFSESSFNHYSADTDHTSLISNLTVKPDNHLQKTADKLRSYTDIIISETDRLTQLIGQFLGSNQLPHWQTLNIHEPIEHVLALIIHQYPQVLLQRDYDLSLPELCADKDQLIQVFLNLINNACESMTERAQTLLHQKPSELHASPSEISAFNSNDGYQAILHIQTRVVFQHTIAGQQHKQVLQVAITDNGSGIHQDIIGQIFFPMVTSRALGTGLGLSIVQDIINRHHGMINVSSTQDQRASTNTNANTNNKNSHHSQTRFTLYLPFHQPIAES</sequence>
<keyword evidence="4" id="KW-0808">Transferase</keyword>
<evidence type="ECO:0000256" key="8">
    <source>
        <dbReference type="ARBA" id="ARBA00023012"/>
    </source>
</evidence>
<evidence type="ECO:0000256" key="6">
    <source>
        <dbReference type="ARBA" id="ARBA00022777"/>
    </source>
</evidence>
<dbReference type="InterPro" id="IPR005467">
    <property type="entry name" value="His_kinase_dom"/>
</dbReference>
<feature type="domain" description="Histidine kinase" evidence="10">
    <location>
        <begin position="164"/>
        <end position="457"/>
    </location>
</feature>
<feature type="region of interest" description="Disordered" evidence="9">
    <location>
        <begin position="422"/>
        <end position="447"/>
    </location>
</feature>
<dbReference type="PRINTS" id="PR00344">
    <property type="entry name" value="BCTRLSENSOR"/>
</dbReference>
<dbReference type="EMBL" id="CP000082">
    <property type="protein sequence ID" value="AAZ19385.1"/>
    <property type="molecule type" value="Genomic_DNA"/>
</dbReference>
<keyword evidence="6 11" id="KW-0418">Kinase</keyword>
<dbReference type="PROSITE" id="PS50109">
    <property type="entry name" value="HIS_KIN"/>
    <property type="match status" value="1"/>
</dbReference>
<dbReference type="EC" id="2.7.13.3" evidence="2"/>
<dbReference type="Gene3D" id="3.30.565.10">
    <property type="entry name" value="Histidine kinase-like ATPase, C-terminal domain"/>
    <property type="match status" value="1"/>
</dbReference>
<keyword evidence="7" id="KW-0067">ATP-binding</keyword>
<dbReference type="eggNOG" id="COG3852">
    <property type="taxonomic scope" value="Bacteria"/>
</dbReference>
<keyword evidence="3" id="KW-0597">Phosphoprotein</keyword>
<evidence type="ECO:0000256" key="3">
    <source>
        <dbReference type="ARBA" id="ARBA00022553"/>
    </source>
</evidence>
<accession>Q4FRH3</accession>